<proteinExistence type="predicted"/>
<reference evidence="2" key="1">
    <citation type="submission" date="2019-11" db="EMBL/GenBank/DDBJ databases">
        <authorList>
            <person name="Li J."/>
        </authorList>
    </citation>
    <scope>NUCLEOTIDE SEQUENCE</scope>
    <source>
        <strain evidence="2">B6B</strain>
    </source>
</reference>
<dbReference type="RefSeq" id="WP_153735787.1">
    <property type="nucleotide sequence ID" value="NZ_WJNG01000004.1"/>
</dbReference>
<dbReference type="Proteomes" id="UP000799092">
    <property type="component" value="Unassembled WGS sequence"/>
</dbReference>
<dbReference type="OrthoDB" id="2166477at2"/>
<dbReference type="InterPro" id="IPR041657">
    <property type="entry name" value="HTH_17"/>
</dbReference>
<dbReference type="InterPro" id="IPR010093">
    <property type="entry name" value="SinI_DNA-bd"/>
</dbReference>
<accession>A0A6A8D8N7</accession>
<feature type="domain" description="Helix-turn-helix" evidence="1">
    <location>
        <begin position="2"/>
        <end position="50"/>
    </location>
</feature>
<evidence type="ECO:0000313" key="2">
    <source>
        <dbReference type="EMBL" id="MRH42123.1"/>
    </source>
</evidence>
<evidence type="ECO:0000259" key="1">
    <source>
        <dbReference type="Pfam" id="PF12728"/>
    </source>
</evidence>
<comment type="caution">
    <text evidence="2">The sequence shown here is derived from an EMBL/GenBank/DDBJ whole genome shotgun (WGS) entry which is preliminary data.</text>
</comment>
<evidence type="ECO:0000313" key="3">
    <source>
        <dbReference type="Proteomes" id="UP000799092"/>
    </source>
</evidence>
<dbReference type="InterPro" id="IPR038148">
    <property type="entry name" value="Tn1545/Tn916_Xis"/>
</dbReference>
<name>A0A6A8D8N7_9BACI</name>
<dbReference type="Gene3D" id="3.90.105.50">
    <property type="match status" value="1"/>
</dbReference>
<organism evidence="2 3">
    <name type="scientific">Aquibacillus halophilus</name>
    <dbReference type="NCBI Taxonomy" id="930132"/>
    <lineage>
        <taxon>Bacteria</taxon>
        <taxon>Bacillati</taxon>
        <taxon>Bacillota</taxon>
        <taxon>Bacilli</taxon>
        <taxon>Bacillales</taxon>
        <taxon>Bacillaceae</taxon>
        <taxon>Aquibacillus</taxon>
    </lineage>
</organism>
<dbReference type="AlphaFoldDB" id="A0A6A8D8N7"/>
<dbReference type="GO" id="GO:0003677">
    <property type="term" value="F:DNA binding"/>
    <property type="evidence" value="ECO:0007669"/>
    <property type="project" value="InterPro"/>
</dbReference>
<dbReference type="NCBIfam" id="TIGR01764">
    <property type="entry name" value="excise"/>
    <property type="match status" value="1"/>
</dbReference>
<protein>
    <submittedName>
        <fullName evidence="2">Helix-turn-helix domain-containing protein</fullName>
    </submittedName>
</protein>
<keyword evidence="3" id="KW-1185">Reference proteome</keyword>
<gene>
    <name evidence="2" type="ORF">GH741_05465</name>
</gene>
<dbReference type="EMBL" id="WJNG01000004">
    <property type="protein sequence ID" value="MRH42123.1"/>
    <property type="molecule type" value="Genomic_DNA"/>
</dbReference>
<sequence length="76" mass="9158">MYLTIKEAAEFIEIPESQIKKFIDQGRIRAIHDGEQYVINKEQFTTHMEQLENYKKLVDEFWNEPIPEDIDIKDED</sequence>
<dbReference type="Pfam" id="PF12728">
    <property type="entry name" value="HTH_17"/>
    <property type="match status" value="1"/>
</dbReference>